<sequence>MTTTVDTIIIGSGIAGLYAAYKIKHYSPTTTFLILEKYKKHWIGGRASNDTFYGTEIVTGAGIGRKHKDKLLLKLLRDFGFRNPHEFTINPDKSYLNNPIDIKQTMKTLKTHFNKNKHKNLTFKQYAKRTLGTKEYEKFTSSTGYTDYENEDAYETLYYYGMEENDCCWQAFRVEWKNLVMKLYDYIGEKHFKFSNKVIQIERDLSIHTEDGAKYTCKKVIIATTIDTVRTLLPSHPIYKDIEGQPFLRLYAKFTKKSAEIMKERVSRLTIVKEPLKQIIPMNTEKGVYMIAYNDNNTATTLKHHLENNETNRRLYEMLLEDSLDIPPNTLEIIAIKSYYWPIGTHYYKPLNRELYSSREEFMRMAQRPEKDIIVIGEAVSRNQGWTEGALESVEAVFVSNNVVLK</sequence>
<reference evidence="1" key="1">
    <citation type="journal article" date="2020" name="Nature">
        <title>Giant virus diversity and host interactions through global metagenomics.</title>
        <authorList>
            <person name="Schulz F."/>
            <person name="Roux S."/>
            <person name="Paez-Espino D."/>
            <person name="Jungbluth S."/>
            <person name="Walsh D.A."/>
            <person name="Denef V.J."/>
            <person name="McMahon K.D."/>
            <person name="Konstantinidis K.T."/>
            <person name="Eloe-Fadrosh E.A."/>
            <person name="Kyrpides N.C."/>
            <person name="Woyke T."/>
        </authorList>
    </citation>
    <scope>NUCLEOTIDE SEQUENCE</scope>
    <source>
        <strain evidence="1">GVMAG-M-3300018868-6</strain>
    </source>
</reference>
<evidence type="ECO:0008006" key="2">
    <source>
        <dbReference type="Google" id="ProtNLM"/>
    </source>
</evidence>
<name>A0A6C0BVL6_9ZZZZ</name>
<dbReference type="InterPro" id="IPR036188">
    <property type="entry name" value="FAD/NAD-bd_sf"/>
</dbReference>
<dbReference type="EMBL" id="MN739257">
    <property type="protein sequence ID" value="QHS95801.1"/>
    <property type="molecule type" value="Genomic_DNA"/>
</dbReference>
<evidence type="ECO:0000313" key="1">
    <source>
        <dbReference type="EMBL" id="QHS95801.1"/>
    </source>
</evidence>
<accession>A0A6C0BVL6</accession>
<protein>
    <recommendedName>
        <fullName evidence="2">Amine oxidase domain-containing protein</fullName>
    </recommendedName>
</protein>
<dbReference type="AlphaFoldDB" id="A0A6C0BVL6"/>
<dbReference type="Gene3D" id="3.50.50.60">
    <property type="entry name" value="FAD/NAD(P)-binding domain"/>
    <property type="match status" value="1"/>
</dbReference>
<dbReference type="PANTHER" id="PTHR43563:SF1">
    <property type="entry name" value="AMINE OXIDASE [FLAVIN-CONTAINING] B"/>
    <property type="match status" value="1"/>
</dbReference>
<proteinExistence type="predicted"/>
<dbReference type="InterPro" id="IPR050703">
    <property type="entry name" value="Flavin_MAO"/>
</dbReference>
<dbReference type="SUPFAM" id="SSF51905">
    <property type="entry name" value="FAD/NAD(P)-binding domain"/>
    <property type="match status" value="1"/>
</dbReference>
<dbReference type="GO" id="GO:0016491">
    <property type="term" value="F:oxidoreductase activity"/>
    <property type="evidence" value="ECO:0007669"/>
    <property type="project" value="UniProtKB-ARBA"/>
</dbReference>
<dbReference type="PANTHER" id="PTHR43563">
    <property type="entry name" value="AMINE OXIDASE"/>
    <property type="match status" value="1"/>
</dbReference>
<dbReference type="Pfam" id="PF13450">
    <property type="entry name" value="NAD_binding_8"/>
    <property type="match status" value="1"/>
</dbReference>
<organism evidence="1">
    <name type="scientific">viral metagenome</name>
    <dbReference type="NCBI Taxonomy" id="1070528"/>
    <lineage>
        <taxon>unclassified sequences</taxon>
        <taxon>metagenomes</taxon>
        <taxon>organismal metagenomes</taxon>
    </lineage>
</organism>